<proteinExistence type="predicted"/>
<dbReference type="GO" id="GO:0009432">
    <property type="term" value="P:SOS response"/>
    <property type="evidence" value="ECO:0007669"/>
    <property type="project" value="TreeGrafter"/>
</dbReference>
<protein>
    <recommendedName>
        <fullName evidence="1">DNA-directed DNA polymerase</fullName>
        <ecNumber evidence="1">2.7.7.7</ecNumber>
    </recommendedName>
</protein>
<evidence type="ECO:0000256" key="4">
    <source>
        <dbReference type="ARBA" id="ARBA00022932"/>
    </source>
</evidence>
<feature type="non-terminal residue" evidence="6">
    <location>
        <position position="1"/>
    </location>
</feature>
<evidence type="ECO:0000256" key="1">
    <source>
        <dbReference type="ARBA" id="ARBA00012417"/>
    </source>
</evidence>
<name>A0A0F9GLJ6_9ZZZZ</name>
<keyword evidence="2" id="KW-0808">Transferase</keyword>
<accession>A0A0F9GLJ6</accession>
<dbReference type="Pfam" id="PF00136">
    <property type="entry name" value="DNA_pol_B"/>
    <property type="match status" value="1"/>
</dbReference>
<dbReference type="AlphaFoldDB" id="A0A0F9GLJ6"/>
<dbReference type="GO" id="GO:0003887">
    <property type="term" value="F:DNA-directed DNA polymerase activity"/>
    <property type="evidence" value="ECO:0007669"/>
    <property type="project" value="UniProtKB-KW"/>
</dbReference>
<dbReference type="GO" id="GO:0000166">
    <property type="term" value="F:nucleotide binding"/>
    <property type="evidence" value="ECO:0007669"/>
    <property type="project" value="InterPro"/>
</dbReference>
<dbReference type="PANTHER" id="PTHR10322">
    <property type="entry name" value="DNA POLYMERASE CATALYTIC SUBUNIT"/>
    <property type="match status" value="1"/>
</dbReference>
<keyword evidence="3" id="KW-0548">Nucleotidyltransferase</keyword>
<keyword evidence="4" id="KW-0239">DNA-directed DNA polymerase</keyword>
<dbReference type="GO" id="GO:0003677">
    <property type="term" value="F:DNA binding"/>
    <property type="evidence" value="ECO:0007669"/>
    <property type="project" value="InterPro"/>
</dbReference>
<gene>
    <name evidence="6" type="ORF">LCGC14_2169130</name>
</gene>
<dbReference type="InterPro" id="IPR006134">
    <property type="entry name" value="DNA-dir_DNA_pol_B_multi_dom"/>
</dbReference>
<dbReference type="InterPro" id="IPR043502">
    <property type="entry name" value="DNA/RNA_pol_sf"/>
</dbReference>
<evidence type="ECO:0000259" key="5">
    <source>
        <dbReference type="Pfam" id="PF00136"/>
    </source>
</evidence>
<evidence type="ECO:0000256" key="3">
    <source>
        <dbReference type="ARBA" id="ARBA00022695"/>
    </source>
</evidence>
<reference evidence="6" key="1">
    <citation type="journal article" date="2015" name="Nature">
        <title>Complex archaea that bridge the gap between prokaryotes and eukaryotes.</title>
        <authorList>
            <person name="Spang A."/>
            <person name="Saw J.H."/>
            <person name="Jorgensen S.L."/>
            <person name="Zaremba-Niedzwiedzka K."/>
            <person name="Martijn J."/>
            <person name="Lind A.E."/>
            <person name="van Eijk R."/>
            <person name="Schleper C."/>
            <person name="Guy L."/>
            <person name="Ettema T.J."/>
        </authorList>
    </citation>
    <scope>NUCLEOTIDE SEQUENCE</scope>
</reference>
<dbReference type="GO" id="GO:0008296">
    <property type="term" value="F:3'-5'-DNA exonuclease activity"/>
    <property type="evidence" value="ECO:0007669"/>
    <property type="project" value="TreeGrafter"/>
</dbReference>
<dbReference type="InterPro" id="IPR042087">
    <property type="entry name" value="DNA_pol_B_thumb"/>
</dbReference>
<dbReference type="SUPFAM" id="SSF56672">
    <property type="entry name" value="DNA/RNA polymerases"/>
    <property type="match status" value="1"/>
</dbReference>
<evidence type="ECO:0000313" key="6">
    <source>
        <dbReference type="EMBL" id="KKL64037.1"/>
    </source>
</evidence>
<evidence type="ECO:0000256" key="2">
    <source>
        <dbReference type="ARBA" id="ARBA00022679"/>
    </source>
</evidence>
<feature type="domain" description="DNA-directed DNA polymerase family B multifunctional" evidence="5">
    <location>
        <begin position="1"/>
        <end position="126"/>
    </location>
</feature>
<dbReference type="InterPro" id="IPR050240">
    <property type="entry name" value="DNA_pol_type-B"/>
</dbReference>
<dbReference type="EC" id="2.7.7.7" evidence="1"/>
<comment type="caution">
    <text evidence="6">The sequence shown here is derived from an EMBL/GenBank/DDBJ whole genome shotgun (WGS) entry which is preliminary data.</text>
</comment>
<dbReference type="Gene3D" id="1.10.132.60">
    <property type="entry name" value="DNA polymerase family B, C-terminal domain"/>
    <property type="match status" value="1"/>
</dbReference>
<dbReference type="PANTHER" id="PTHR10322:SF23">
    <property type="entry name" value="DNA POLYMERASE DELTA CATALYTIC SUBUNIT"/>
    <property type="match status" value="1"/>
</dbReference>
<sequence length="148" mass="17420">DWTQLAHEFQTELFETLFSDSFTVEMLTPIIESYITRLYAGEFDNKLVYRKRLGQHLIDYQKNIPPQVQAVKKYQATHPEFVISKGQVVEYVYTKSGAELYIEQVPATEYQFDYNVYVEKQLKPIAEMIFNALDLTNGYLNVKQKNLF</sequence>
<dbReference type="EMBL" id="LAZR01027969">
    <property type="protein sequence ID" value="KKL64037.1"/>
    <property type="molecule type" value="Genomic_DNA"/>
</dbReference>
<dbReference type="GO" id="GO:0045004">
    <property type="term" value="P:DNA replication proofreading"/>
    <property type="evidence" value="ECO:0007669"/>
    <property type="project" value="TreeGrafter"/>
</dbReference>
<organism evidence="6">
    <name type="scientific">marine sediment metagenome</name>
    <dbReference type="NCBI Taxonomy" id="412755"/>
    <lineage>
        <taxon>unclassified sequences</taxon>
        <taxon>metagenomes</taxon>
        <taxon>ecological metagenomes</taxon>
    </lineage>
</organism>